<proteinExistence type="predicted"/>
<evidence type="ECO:0000256" key="1">
    <source>
        <dbReference type="SAM" id="Phobius"/>
    </source>
</evidence>
<keyword evidence="1" id="KW-1133">Transmembrane helix</keyword>
<protein>
    <submittedName>
        <fullName evidence="2">Uncharacterized protein</fullName>
    </submittedName>
</protein>
<reference evidence="2 3" key="1">
    <citation type="submission" date="2021-02" db="EMBL/GenBank/DDBJ databases">
        <title>Cotonvirus japonicus, which uses Golgi apparatus of host cells for its virion factory, phylogenetically links tailed tupanvirus and icosahedral mimivirus.</title>
        <authorList>
            <person name="Takahashi H."/>
            <person name="Fukaya S."/>
            <person name="Song C."/>
            <person name="Murata K."/>
            <person name="Takemura M."/>
        </authorList>
    </citation>
    <scope>NUCLEOTIDE SEQUENCE [LARGE SCALE GENOMIC DNA]</scope>
</reference>
<dbReference type="EMBL" id="AP024483">
    <property type="protein sequence ID" value="BCS82518.1"/>
    <property type="molecule type" value="Genomic_DNA"/>
</dbReference>
<organism evidence="2 3">
    <name type="scientific">Cotonvirus japonicus</name>
    <dbReference type="NCBI Taxonomy" id="2811091"/>
    <lineage>
        <taxon>Viruses</taxon>
        <taxon>Varidnaviria</taxon>
        <taxon>Bamfordvirae</taxon>
        <taxon>Nucleocytoviricota</taxon>
        <taxon>Megaviricetes</taxon>
        <taxon>Imitervirales</taxon>
        <taxon>Mimiviridae</taxon>
        <taxon>Megamimivirinae</taxon>
        <taxon>Cotonvirus</taxon>
        <taxon>Cotonvirus japonicum</taxon>
    </lineage>
</organism>
<dbReference type="GeneID" id="80557723"/>
<evidence type="ECO:0000313" key="3">
    <source>
        <dbReference type="Proteomes" id="UP001321479"/>
    </source>
</evidence>
<sequence>MSNKIININLTSIMLLGAMARGSYVLGFLNERQTNEHINSTNYYYSVIMGMFTGAISSWILTEGFVFTFNLCSKFYNKK</sequence>
<dbReference type="Proteomes" id="UP001321479">
    <property type="component" value="Segment"/>
</dbReference>
<keyword evidence="1" id="KW-0472">Membrane</keyword>
<evidence type="ECO:0000313" key="2">
    <source>
        <dbReference type="EMBL" id="BCS82518.1"/>
    </source>
</evidence>
<keyword evidence="1" id="KW-0812">Transmembrane</keyword>
<dbReference type="RefSeq" id="YP_010841126.1">
    <property type="nucleotide sequence ID" value="NC_079139.1"/>
</dbReference>
<feature type="transmembrane region" description="Helical" evidence="1">
    <location>
        <begin position="43"/>
        <end position="69"/>
    </location>
</feature>
<name>A0ABM7NQT1_9VIRU</name>
<keyword evidence="3" id="KW-1185">Reference proteome</keyword>
<accession>A0ABM7NQT1</accession>